<name>A0ABS1L2G9_9BACT</name>
<comment type="caution">
    <text evidence="2">The sequence shown here is derived from an EMBL/GenBank/DDBJ whole genome shotgun (WGS) entry which is preliminary data.</text>
</comment>
<organism evidence="2 3">
    <name type="scientific">Chryseolinea lacunae</name>
    <dbReference type="NCBI Taxonomy" id="2801331"/>
    <lineage>
        <taxon>Bacteria</taxon>
        <taxon>Pseudomonadati</taxon>
        <taxon>Bacteroidota</taxon>
        <taxon>Cytophagia</taxon>
        <taxon>Cytophagales</taxon>
        <taxon>Fulvivirgaceae</taxon>
        <taxon>Chryseolinea</taxon>
    </lineage>
</organism>
<dbReference type="EMBL" id="JAERRB010000020">
    <property type="protein sequence ID" value="MBL0745860.1"/>
    <property type="molecule type" value="Genomic_DNA"/>
</dbReference>
<evidence type="ECO:0000313" key="2">
    <source>
        <dbReference type="EMBL" id="MBL0745860.1"/>
    </source>
</evidence>
<dbReference type="RefSeq" id="WP_202016538.1">
    <property type="nucleotide sequence ID" value="NZ_JAERRB010000020.1"/>
</dbReference>
<reference evidence="2 3" key="1">
    <citation type="submission" date="2021-01" db="EMBL/GenBank/DDBJ databases">
        <title>Chryseolinea sp. Jin1 Genome sequencing and assembly.</title>
        <authorList>
            <person name="Kim I."/>
        </authorList>
    </citation>
    <scope>NUCLEOTIDE SEQUENCE [LARGE SCALE GENOMIC DNA]</scope>
    <source>
        <strain evidence="2 3">Jin1</strain>
    </source>
</reference>
<evidence type="ECO:0000313" key="3">
    <source>
        <dbReference type="Proteomes" id="UP000613030"/>
    </source>
</evidence>
<accession>A0ABS1L2G9</accession>
<feature type="transmembrane region" description="Helical" evidence="1">
    <location>
        <begin position="32"/>
        <end position="51"/>
    </location>
</feature>
<proteinExistence type="predicted"/>
<sequence length="123" mass="13855">MSNSDKQACGALASIILIHVAVLLTGLLTSRFFVIVYLNLTASVSLLIYWAQKQIRIQQHIVERREILVLGFEVLIAGYSIFTLTAEPTCTLTAVHVVLLSIHLIALFAFFIFMLTFRIKKLF</sequence>
<protein>
    <submittedName>
        <fullName evidence="2">Uncharacterized protein</fullName>
    </submittedName>
</protein>
<feature type="transmembrane region" description="Helical" evidence="1">
    <location>
        <begin position="92"/>
        <end position="117"/>
    </location>
</feature>
<feature type="transmembrane region" description="Helical" evidence="1">
    <location>
        <begin position="7"/>
        <end position="26"/>
    </location>
</feature>
<keyword evidence="1" id="KW-0472">Membrane</keyword>
<evidence type="ECO:0000256" key="1">
    <source>
        <dbReference type="SAM" id="Phobius"/>
    </source>
</evidence>
<keyword evidence="1" id="KW-0812">Transmembrane</keyword>
<keyword evidence="3" id="KW-1185">Reference proteome</keyword>
<feature type="transmembrane region" description="Helical" evidence="1">
    <location>
        <begin position="67"/>
        <end position="86"/>
    </location>
</feature>
<gene>
    <name evidence="2" type="ORF">JI741_31790</name>
</gene>
<keyword evidence="1" id="KW-1133">Transmembrane helix</keyword>
<dbReference type="Proteomes" id="UP000613030">
    <property type="component" value="Unassembled WGS sequence"/>
</dbReference>